<gene>
    <name evidence="3" type="ORF">FHP25_02505</name>
</gene>
<name>A0A5C8PUG4_9HYPH</name>
<sequence length="93" mass="10755">MRVIWSSPALDDIEAAHRYVSRDNPVAAKRLVERIFKAAARLKDLSEMGRTGRNQGTRELVVTRTPYVIMYEFGDERVEALRVMHGARRWPVD</sequence>
<evidence type="ECO:0000313" key="3">
    <source>
        <dbReference type="EMBL" id="TXL81958.1"/>
    </source>
</evidence>
<dbReference type="AlphaFoldDB" id="A0A5C8PUG4"/>
<dbReference type="Pfam" id="PF05016">
    <property type="entry name" value="ParE_toxin"/>
    <property type="match status" value="1"/>
</dbReference>
<organism evidence="3 4">
    <name type="scientific">Vineibacter terrae</name>
    <dbReference type="NCBI Taxonomy" id="2586908"/>
    <lineage>
        <taxon>Bacteria</taxon>
        <taxon>Pseudomonadati</taxon>
        <taxon>Pseudomonadota</taxon>
        <taxon>Alphaproteobacteria</taxon>
        <taxon>Hyphomicrobiales</taxon>
        <taxon>Vineibacter</taxon>
    </lineage>
</organism>
<dbReference type="Gene3D" id="3.30.2310.20">
    <property type="entry name" value="RelE-like"/>
    <property type="match status" value="1"/>
</dbReference>
<accession>A0A5C8PUG4</accession>
<dbReference type="EMBL" id="VDUZ01000002">
    <property type="protein sequence ID" value="TXL81958.1"/>
    <property type="molecule type" value="Genomic_DNA"/>
</dbReference>
<dbReference type="NCBIfam" id="TIGR02385">
    <property type="entry name" value="RelE_StbE"/>
    <property type="match status" value="1"/>
</dbReference>
<dbReference type="Proteomes" id="UP000321638">
    <property type="component" value="Unassembled WGS sequence"/>
</dbReference>
<evidence type="ECO:0000256" key="1">
    <source>
        <dbReference type="ARBA" id="ARBA00006226"/>
    </source>
</evidence>
<proteinExistence type="inferred from homology"/>
<dbReference type="InterPro" id="IPR035093">
    <property type="entry name" value="RelE/ParE_toxin_dom_sf"/>
</dbReference>
<evidence type="ECO:0000256" key="2">
    <source>
        <dbReference type="ARBA" id="ARBA00022649"/>
    </source>
</evidence>
<protein>
    <submittedName>
        <fullName evidence="3">Type II toxin-antitoxin system RelE/ParE family toxin</fullName>
    </submittedName>
</protein>
<comment type="similarity">
    <text evidence="1">Belongs to the RelE toxin family.</text>
</comment>
<keyword evidence="4" id="KW-1185">Reference proteome</keyword>
<evidence type="ECO:0000313" key="4">
    <source>
        <dbReference type="Proteomes" id="UP000321638"/>
    </source>
</evidence>
<dbReference type="OrthoDB" id="595470at2"/>
<dbReference type="InterPro" id="IPR007712">
    <property type="entry name" value="RelE/ParE_toxin"/>
</dbReference>
<dbReference type="InterPro" id="IPR051803">
    <property type="entry name" value="TA_system_RelE-like_toxin"/>
</dbReference>
<dbReference type="RefSeq" id="WP_147845313.1">
    <property type="nucleotide sequence ID" value="NZ_VDUZ01000002.1"/>
</dbReference>
<dbReference type="PANTHER" id="PTHR33755:SF6">
    <property type="entry name" value="PLASMID STABILIZATION SYSTEM PROTEIN"/>
    <property type="match status" value="1"/>
</dbReference>
<keyword evidence="2" id="KW-1277">Toxin-antitoxin system</keyword>
<comment type="caution">
    <text evidence="3">The sequence shown here is derived from an EMBL/GenBank/DDBJ whole genome shotgun (WGS) entry which is preliminary data.</text>
</comment>
<reference evidence="3 4" key="1">
    <citation type="submission" date="2019-06" db="EMBL/GenBank/DDBJ databases">
        <title>New taxonomy in bacterial strain CC-CFT640, isolated from vineyard.</title>
        <authorList>
            <person name="Lin S.-Y."/>
            <person name="Tsai C.-F."/>
            <person name="Young C.-C."/>
        </authorList>
    </citation>
    <scope>NUCLEOTIDE SEQUENCE [LARGE SCALE GENOMIC DNA]</scope>
    <source>
        <strain evidence="3 4">CC-CFT640</strain>
    </source>
</reference>
<dbReference type="PANTHER" id="PTHR33755">
    <property type="entry name" value="TOXIN PARE1-RELATED"/>
    <property type="match status" value="1"/>
</dbReference>